<evidence type="ECO:0000256" key="4">
    <source>
        <dbReference type="ARBA" id="ARBA00023239"/>
    </source>
</evidence>
<dbReference type="Gene3D" id="3.90.1590.10">
    <property type="entry name" value="glutathione-dependent formaldehyde- activating enzyme (gfa)"/>
    <property type="match status" value="1"/>
</dbReference>
<dbReference type="PANTHER" id="PTHR33337:SF3">
    <property type="entry name" value="CENP-V_GFA DOMAIN-CONTAINING PROTEIN"/>
    <property type="match status" value="1"/>
</dbReference>
<dbReference type="GO" id="GO:0046872">
    <property type="term" value="F:metal ion binding"/>
    <property type="evidence" value="ECO:0007669"/>
    <property type="project" value="UniProtKB-KW"/>
</dbReference>
<dbReference type="Pfam" id="PF04828">
    <property type="entry name" value="GFA"/>
    <property type="match status" value="1"/>
</dbReference>
<dbReference type="SUPFAM" id="SSF51316">
    <property type="entry name" value="Mss4-like"/>
    <property type="match status" value="1"/>
</dbReference>
<evidence type="ECO:0000259" key="5">
    <source>
        <dbReference type="PROSITE" id="PS51891"/>
    </source>
</evidence>
<comment type="caution">
    <text evidence="6">The sequence shown here is derived from an EMBL/GenBank/DDBJ whole genome shotgun (WGS) entry which is preliminary data.</text>
</comment>
<accession>A0AA39XQ18</accession>
<dbReference type="InterPro" id="IPR006913">
    <property type="entry name" value="CENP-V/GFA"/>
</dbReference>
<evidence type="ECO:0000256" key="2">
    <source>
        <dbReference type="ARBA" id="ARBA00022723"/>
    </source>
</evidence>
<sequence>MRDTSSKTNSEDTATDPGLPVSCECGYIRLRTPSSTPLGTAHCHCTACRKQSASLFGSSVYFPAEQVFPLPAELEAKLSVFSHPTDSGSTMNCYFCPKCGVRILHAITLPDGNLRASVSFKGGAIDSGLDWKSLNTKHIFTRSAVMKIPEEWECHETYPGS</sequence>
<dbReference type="GO" id="GO:0016846">
    <property type="term" value="F:carbon-sulfur lyase activity"/>
    <property type="evidence" value="ECO:0007669"/>
    <property type="project" value="InterPro"/>
</dbReference>
<name>A0AA39XQ18_9PEZI</name>
<feature type="domain" description="CENP-V/GFA" evidence="5">
    <location>
        <begin position="16"/>
        <end position="132"/>
    </location>
</feature>
<keyword evidence="3" id="KW-0862">Zinc</keyword>
<evidence type="ECO:0000256" key="1">
    <source>
        <dbReference type="ARBA" id="ARBA00005495"/>
    </source>
</evidence>
<gene>
    <name evidence="6" type="ORF">B0T17DRAFT_481886</name>
</gene>
<organism evidence="6 7">
    <name type="scientific">Bombardia bombarda</name>
    <dbReference type="NCBI Taxonomy" id="252184"/>
    <lineage>
        <taxon>Eukaryota</taxon>
        <taxon>Fungi</taxon>
        <taxon>Dikarya</taxon>
        <taxon>Ascomycota</taxon>
        <taxon>Pezizomycotina</taxon>
        <taxon>Sordariomycetes</taxon>
        <taxon>Sordariomycetidae</taxon>
        <taxon>Sordariales</taxon>
        <taxon>Lasiosphaeriaceae</taxon>
        <taxon>Bombardia</taxon>
    </lineage>
</organism>
<dbReference type="AlphaFoldDB" id="A0AA39XQ18"/>
<dbReference type="PROSITE" id="PS51891">
    <property type="entry name" value="CENP_V_GFA"/>
    <property type="match status" value="1"/>
</dbReference>
<keyword evidence="2" id="KW-0479">Metal-binding</keyword>
<evidence type="ECO:0000313" key="6">
    <source>
        <dbReference type="EMBL" id="KAK0637035.1"/>
    </source>
</evidence>
<keyword evidence="7" id="KW-1185">Reference proteome</keyword>
<dbReference type="PANTHER" id="PTHR33337">
    <property type="entry name" value="GFA DOMAIN-CONTAINING PROTEIN"/>
    <property type="match status" value="1"/>
</dbReference>
<dbReference type="InterPro" id="IPR011057">
    <property type="entry name" value="Mss4-like_sf"/>
</dbReference>
<proteinExistence type="inferred from homology"/>
<comment type="similarity">
    <text evidence="1">Belongs to the Gfa family.</text>
</comment>
<protein>
    <submittedName>
        <fullName evidence="6">Mss4-like protein</fullName>
    </submittedName>
</protein>
<evidence type="ECO:0000256" key="3">
    <source>
        <dbReference type="ARBA" id="ARBA00022833"/>
    </source>
</evidence>
<keyword evidence="4" id="KW-0456">Lyase</keyword>
<dbReference type="Proteomes" id="UP001174934">
    <property type="component" value="Unassembled WGS sequence"/>
</dbReference>
<reference evidence="6" key="1">
    <citation type="submission" date="2023-06" db="EMBL/GenBank/DDBJ databases">
        <title>Genome-scale phylogeny and comparative genomics of the fungal order Sordariales.</title>
        <authorList>
            <consortium name="Lawrence Berkeley National Laboratory"/>
            <person name="Hensen N."/>
            <person name="Bonometti L."/>
            <person name="Westerberg I."/>
            <person name="Brannstrom I.O."/>
            <person name="Guillou S."/>
            <person name="Cros-Aarteil S."/>
            <person name="Calhoun S."/>
            <person name="Haridas S."/>
            <person name="Kuo A."/>
            <person name="Mondo S."/>
            <person name="Pangilinan J."/>
            <person name="Riley R."/>
            <person name="LaButti K."/>
            <person name="Andreopoulos B."/>
            <person name="Lipzen A."/>
            <person name="Chen C."/>
            <person name="Yanf M."/>
            <person name="Daum C."/>
            <person name="Ng V."/>
            <person name="Clum A."/>
            <person name="Steindorff A."/>
            <person name="Ohm R."/>
            <person name="Martin F."/>
            <person name="Silar P."/>
            <person name="Natvig D."/>
            <person name="Lalanne C."/>
            <person name="Gautier V."/>
            <person name="Ament-velasquez S.L."/>
            <person name="Kruys A."/>
            <person name="Hutchinson M.I."/>
            <person name="Powell A.J."/>
            <person name="Barry K."/>
            <person name="Miller A.N."/>
            <person name="Grigoriev I.V."/>
            <person name="Debuchy R."/>
            <person name="Gladieux P."/>
            <person name="Thoren M.H."/>
            <person name="Johannesson H."/>
        </authorList>
    </citation>
    <scope>NUCLEOTIDE SEQUENCE</scope>
    <source>
        <strain evidence="6">SMH3391-2</strain>
    </source>
</reference>
<dbReference type="EMBL" id="JAULSR010000001">
    <property type="protein sequence ID" value="KAK0637035.1"/>
    <property type="molecule type" value="Genomic_DNA"/>
</dbReference>
<evidence type="ECO:0000313" key="7">
    <source>
        <dbReference type="Proteomes" id="UP001174934"/>
    </source>
</evidence>